<keyword evidence="5 7" id="KW-0460">Magnesium</keyword>
<feature type="binding site" evidence="7">
    <location>
        <position position="69"/>
    </location>
    <ligand>
        <name>Mg(2+)</name>
        <dbReference type="ChEBI" id="CHEBI:18420"/>
    </ligand>
</feature>
<evidence type="ECO:0000256" key="7">
    <source>
        <dbReference type="HAMAP-Rule" id="MF_01405"/>
    </source>
</evidence>
<feature type="binding site" evidence="7">
    <location>
        <begin position="149"/>
        <end position="152"/>
    </location>
    <ligand>
        <name>substrate</name>
    </ligand>
</feature>
<dbReference type="RefSeq" id="WP_331256373.1">
    <property type="nucleotide sequence ID" value="NZ_CP133270.1"/>
</dbReference>
<sequence length="192" mass="20801">MKKLILATHNGGKVQELQLLLKPIGIEVLSSKDFNLIEPIEDGETFEANALIKAKSVFEATGISTLADDSGLMVSCLDGRPGVYSANWLGPQKDPLVAMARLQKEVADSQNLTAKFVTVLAFLNGGAPDFFKGECVGTLTFPPRGDQGFGFDPVFIPEGETRTFAQMTKLEKMAISHRGKALHAFLEFLKNG</sequence>
<dbReference type="PANTHER" id="PTHR11067:SF9">
    <property type="entry name" value="INOSINE TRIPHOSPHATE PYROPHOSPHATASE"/>
    <property type="match status" value="1"/>
</dbReference>
<evidence type="ECO:0000256" key="1">
    <source>
        <dbReference type="ARBA" id="ARBA00008023"/>
    </source>
</evidence>
<comment type="catalytic activity">
    <reaction evidence="7">
        <text>dITP + H2O = dIMP + diphosphate + H(+)</text>
        <dbReference type="Rhea" id="RHEA:28342"/>
        <dbReference type="ChEBI" id="CHEBI:15377"/>
        <dbReference type="ChEBI" id="CHEBI:15378"/>
        <dbReference type="ChEBI" id="CHEBI:33019"/>
        <dbReference type="ChEBI" id="CHEBI:61194"/>
        <dbReference type="ChEBI" id="CHEBI:61382"/>
        <dbReference type="EC" id="3.6.1.66"/>
    </reaction>
</comment>
<reference evidence="9 10" key="1">
    <citation type="journal article" date="2024" name="Environ. Microbiol.">
        <title>Novel evolutionary insights on the interactions of the Holosporales (Alphaproteobacteria) with eukaryotic hosts from comparative genomics.</title>
        <authorList>
            <person name="Giovannini M."/>
            <person name="Petroni G."/>
            <person name="Castelli M."/>
        </authorList>
    </citation>
    <scope>NUCLEOTIDE SEQUENCE [LARGE SCALE GENOMIC DNA]</scope>
    <source>
        <strain evidence="9 10">US_Bl 15I1</strain>
    </source>
</reference>
<evidence type="ECO:0000256" key="8">
    <source>
        <dbReference type="RuleBase" id="RU003781"/>
    </source>
</evidence>
<dbReference type="NCBIfam" id="TIGR00042">
    <property type="entry name" value="RdgB/HAM1 family non-canonical purine NTP pyrophosphatase"/>
    <property type="match status" value="1"/>
</dbReference>
<keyword evidence="10" id="KW-1185">Reference proteome</keyword>
<protein>
    <recommendedName>
        <fullName evidence="7">dITP/XTP pyrophosphatase</fullName>
        <ecNumber evidence="7">3.6.1.66</ecNumber>
    </recommendedName>
    <alternativeName>
        <fullName evidence="7">Non-canonical purine NTP pyrophosphatase</fullName>
    </alternativeName>
    <alternativeName>
        <fullName evidence="7">Non-standard purine NTP pyrophosphatase</fullName>
    </alternativeName>
    <alternativeName>
        <fullName evidence="7">Nucleoside-triphosphate diphosphatase</fullName>
    </alternativeName>
    <alternativeName>
        <fullName evidence="7">Nucleoside-triphosphate pyrophosphatase</fullName>
        <shortName evidence="7">NTPase</shortName>
    </alternativeName>
</protein>
<comment type="catalytic activity">
    <reaction evidence="7">
        <text>XTP + H2O = XMP + diphosphate + H(+)</text>
        <dbReference type="Rhea" id="RHEA:28610"/>
        <dbReference type="ChEBI" id="CHEBI:15377"/>
        <dbReference type="ChEBI" id="CHEBI:15378"/>
        <dbReference type="ChEBI" id="CHEBI:33019"/>
        <dbReference type="ChEBI" id="CHEBI:57464"/>
        <dbReference type="ChEBI" id="CHEBI:61314"/>
        <dbReference type="EC" id="3.6.1.66"/>
    </reaction>
</comment>
<keyword evidence="6 7" id="KW-0546">Nucleotide metabolism</keyword>
<dbReference type="Gene3D" id="3.90.950.10">
    <property type="match status" value="1"/>
</dbReference>
<dbReference type="InterPro" id="IPR029001">
    <property type="entry name" value="ITPase-like_fam"/>
</dbReference>
<keyword evidence="2 7" id="KW-0479">Metal-binding</keyword>
<comment type="similarity">
    <text evidence="1 7 8">Belongs to the HAM1 NTPase family.</text>
</comment>
<dbReference type="Proteomes" id="UP001330434">
    <property type="component" value="Chromosome"/>
</dbReference>
<feature type="binding site" evidence="7">
    <location>
        <position position="172"/>
    </location>
    <ligand>
        <name>substrate</name>
    </ligand>
</feature>
<feature type="active site" description="Proton acceptor" evidence="7">
    <location>
        <position position="69"/>
    </location>
</feature>
<dbReference type="InterPro" id="IPR020922">
    <property type="entry name" value="dITP/XTP_pyrophosphatase"/>
</dbReference>
<evidence type="ECO:0000256" key="6">
    <source>
        <dbReference type="ARBA" id="ARBA00023080"/>
    </source>
</evidence>
<evidence type="ECO:0000256" key="5">
    <source>
        <dbReference type="ARBA" id="ARBA00022842"/>
    </source>
</evidence>
<feature type="binding site" evidence="7">
    <location>
        <position position="70"/>
    </location>
    <ligand>
        <name>substrate</name>
    </ligand>
</feature>
<comment type="subunit">
    <text evidence="7">Homodimer.</text>
</comment>
<comment type="cofactor">
    <cofactor evidence="7">
        <name>Mg(2+)</name>
        <dbReference type="ChEBI" id="CHEBI:18420"/>
    </cofactor>
    <text evidence="7">Binds 1 Mg(2+) ion per subunit.</text>
</comment>
<evidence type="ECO:0000256" key="4">
    <source>
        <dbReference type="ARBA" id="ARBA00022801"/>
    </source>
</evidence>
<feature type="binding site" evidence="7">
    <location>
        <begin position="177"/>
        <end position="178"/>
    </location>
    <ligand>
        <name>substrate</name>
    </ligand>
</feature>
<dbReference type="SUPFAM" id="SSF52972">
    <property type="entry name" value="ITPase-like"/>
    <property type="match status" value="1"/>
</dbReference>
<keyword evidence="4 7" id="KW-0378">Hydrolase</keyword>
<proteinExistence type="inferred from homology"/>
<comment type="catalytic activity">
    <reaction evidence="7">
        <text>ITP + H2O = IMP + diphosphate + H(+)</text>
        <dbReference type="Rhea" id="RHEA:29399"/>
        <dbReference type="ChEBI" id="CHEBI:15377"/>
        <dbReference type="ChEBI" id="CHEBI:15378"/>
        <dbReference type="ChEBI" id="CHEBI:33019"/>
        <dbReference type="ChEBI" id="CHEBI:58053"/>
        <dbReference type="ChEBI" id="CHEBI:61402"/>
        <dbReference type="EC" id="3.6.1.66"/>
    </reaction>
</comment>
<organism evidence="9 10">
    <name type="scientific">Candidatus Bealeia paramacronuclearis</name>
    <dbReference type="NCBI Taxonomy" id="1921001"/>
    <lineage>
        <taxon>Bacteria</taxon>
        <taxon>Pseudomonadati</taxon>
        <taxon>Pseudomonadota</taxon>
        <taxon>Alphaproteobacteria</taxon>
        <taxon>Holosporales</taxon>
        <taxon>Holosporaceae</taxon>
        <taxon>Candidatus Bealeia</taxon>
    </lineage>
</organism>
<evidence type="ECO:0000256" key="2">
    <source>
        <dbReference type="ARBA" id="ARBA00022723"/>
    </source>
</evidence>
<accession>A0ABZ2C6Q7</accession>
<evidence type="ECO:0000313" key="9">
    <source>
        <dbReference type="EMBL" id="WVX67683.1"/>
    </source>
</evidence>
<dbReference type="InterPro" id="IPR002637">
    <property type="entry name" value="RdgB/HAM1"/>
</dbReference>
<gene>
    <name evidence="9" type="ORF">Bealeia1_01899</name>
</gene>
<dbReference type="CDD" id="cd00515">
    <property type="entry name" value="HAM1"/>
    <property type="match status" value="1"/>
</dbReference>
<dbReference type="HAMAP" id="MF_01405">
    <property type="entry name" value="Non_canon_purine_NTPase"/>
    <property type="match status" value="1"/>
</dbReference>
<comment type="function">
    <text evidence="7">Pyrophosphatase that catalyzes the hydrolysis of nucleoside triphosphates to their monophosphate derivatives, with a high preference for the non-canonical purine nucleotides XTP (xanthosine triphosphate), dITP (deoxyinosine triphosphate) and ITP. Seems to function as a house-cleaning enzyme that removes non-canonical purine nucleotides from the nucleotide pool, thus preventing their incorporation into DNA/RNA and avoiding chromosomal lesions.</text>
</comment>
<dbReference type="Pfam" id="PF01725">
    <property type="entry name" value="Ham1p_like"/>
    <property type="match status" value="1"/>
</dbReference>
<comment type="caution">
    <text evidence="7">Lacks conserved residue(s) required for the propagation of feature annotation.</text>
</comment>
<evidence type="ECO:0000256" key="3">
    <source>
        <dbReference type="ARBA" id="ARBA00022741"/>
    </source>
</evidence>
<dbReference type="EMBL" id="CP133270">
    <property type="protein sequence ID" value="WVX67683.1"/>
    <property type="molecule type" value="Genomic_DNA"/>
</dbReference>
<evidence type="ECO:0000313" key="10">
    <source>
        <dbReference type="Proteomes" id="UP001330434"/>
    </source>
</evidence>
<name>A0ABZ2C6Q7_9PROT</name>
<dbReference type="EC" id="3.6.1.66" evidence="7"/>
<keyword evidence="3 7" id="KW-0547">Nucleotide-binding</keyword>
<feature type="binding site" evidence="7">
    <location>
        <begin position="8"/>
        <end position="13"/>
    </location>
    <ligand>
        <name>substrate</name>
    </ligand>
</feature>
<dbReference type="PANTHER" id="PTHR11067">
    <property type="entry name" value="INOSINE TRIPHOSPHATE PYROPHOSPHATASE/HAM1 PROTEIN"/>
    <property type="match status" value="1"/>
</dbReference>